<dbReference type="Pfam" id="PF14947">
    <property type="entry name" value="HTH_45"/>
    <property type="match status" value="1"/>
</dbReference>
<feature type="domain" description="ArnR1-like winged helix-turn-helix" evidence="1">
    <location>
        <begin position="22"/>
        <end position="80"/>
    </location>
</feature>
<dbReference type="RefSeq" id="WP_052107194.1">
    <property type="nucleotide sequence ID" value="NZ_CP014334.2"/>
</dbReference>
<dbReference type="InterPro" id="IPR041561">
    <property type="entry name" value="PglD_N"/>
</dbReference>
<organism evidence="3 4">
    <name type="scientific">Fervidobacterium islandicum</name>
    <dbReference type="NCBI Taxonomy" id="2423"/>
    <lineage>
        <taxon>Bacteria</taxon>
        <taxon>Thermotogati</taxon>
        <taxon>Thermotogota</taxon>
        <taxon>Thermotogae</taxon>
        <taxon>Thermotogales</taxon>
        <taxon>Fervidobacteriaceae</taxon>
        <taxon>Fervidobacterium</taxon>
    </lineage>
</organism>
<keyword evidence="4" id="KW-1185">Reference proteome</keyword>
<dbReference type="Proteomes" id="UP000093740">
    <property type="component" value="Chromosome"/>
</dbReference>
<dbReference type="KEGG" id="fia:NA23_06675"/>
<dbReference type="Gene3D" id="1.10.10.10">
    <property type="entry name" value="Winged helix-like DNA-binding domain superfamily/Winged helix DNA-binding domain"/>
    <property type="match status" value="1"/>
</dbReference>
<protein>
    <submittedName>
        <fullName evidence="3">Winged helix-turn-helix transcriptional regulator</fullName>
    </submittedName>
</protein>
<dbReference type="InterPro" id="IPR036390">
    <property type="entry name" value="WH_DNA-bd_sf"/>
</dbReference>
<dbReference type="SUPFAM" id="SSF51735">
    <property type="entry name" value="NAD(P)-binding Rossmann-fold domains"/>
    <property type="match status" value="1"/>
</dbReference>
<dbReference type="InterPro" id="IPR036388">
    <property type="entry name" value="WH-like_DNA-bd_sf"/>
</dbReference>
<accession>A0AAI8CKB2</accession>
<reference evidence="3 4" key="1">
    <citation type="journal article" date="2015" name="Stand. Genomic Sci.">
        <title>Genome sequence of a native-feather degrading extremely thermophilic Eubacterium, Fervidobacterium islandicum AW-1.</title>
        <authorList>
            <person name="Lee Y.J."/>
            <person name="Jeong H."/>
            <person name="Park G.S."/>
            <person name="Kwak Y."/>
            <person name="Lee S.J."/>
            <person name="Lee S.J."/>
            <person name="Park M.K."/>
            <person name="Kim J.Y."/>
            <person name="Kang H.K."/>
            <person name="Shin J.H."/>
            <person name="Lee D.W."/>
        </authorList>
    </citation>
    <scope>NUCLEOTIDE SEQUENCE [LARGE SCALE GENOMIC DNA]</scope>
    <source>
        <strain evidence="3 4">AW-1</strain>
    </source>
</reference>
<dbReference type="Gene3D" id="3.40.50.720">
    <property type="entry name" value="NAD(P)-binding Rossmann-like Domain"/>
    <property type="match status" value="1"/>
</dbReference>
<evidence type="ECO:0000313" key="3">
    <source>
        <dbReference type="EMBL" id="AMW32965.1"/>
    </source>
</evidence>
<dbReference type="InterPro" id="IPR036291">
    <property type="entry name" value="NAD(P)-bd_dom_sf"/>
</dbReference>
<name>A0AAI8CKB2_FERIS</name>
<dbReference type="SUPFAM" id="SSF46785">
    <property type="entry name" value="Winged helix' DNA-binding domain"/>
    <property type="match status" value="1"/>
</dbReference>
<feature type="domain" description="PglD N-terminal" evidence="2">
    <location>
        <begin position="114"/>
        <end position="161"/>
    </location>
</feature>
<dbReference type="AlphaFoldDB" id="A0AAI8CKB2"/>
<sequence length="209" mass="23883">MEGMERAENFVFFDYSPLYRQMAILQALFEGITKHSELALKAGIVPSLVNKYLKNFEKEGLVRKTKKGYELTSEGIVRLNYLRLGYLSEISQMYKSIELKFQDIFLKITGKKDLCVYGAGVVGKMLAQLISTRQTHNVVAFLDEDEKKVGSRIEGIPVMPLDTRVQADAYIVASFKNAESMAKKLLDKGYRNVYTVEFSKDRLRLVWKG</sequence>
<dbReference type="InterPro" id="IPR038723">
    <property type="entry name" value="ArnR1-like_HTH"/>
</dbReference>
<evidence type="ECO:0000259" key="1">
    <source>
        <dbReference type="Pfam" id="PF14947"/>
    </source>
</evidence>
<gene>
    <name evidence="3" type="ORF">NA23_06675</name>
</gene>
<proteinExistence type="predicted"/>
<evidence type="ECO:0000313" key="4">
    <source>
        <dbReference type="Proteomes" id="UP000093740"/>
    </source>
</evidence>
<evidence type="ECO:0000259" key="2">
    <source>
        <dbReference type="Pfam" id="PF17836"/>
    </source>
</evidence>
<dbReference type="Pfam" id="PF17836">
    <property type="entry name" value="PglD_N"/>
    <property type="match status" value="1"/>
</dbReference>
<dbReference type="EMBL" id="CP014334">
    <property type="protein sequence ID" value="AMW32965.1"/>
    <property type="molecule type" value="Genomic_DNA"/>
</dbReference>